<dbReference type="GO" id="GO:0016020">
    <property type="term" value="C:membrane"/>
    <property type="evidence" value="ECO:0007669"/>
    <property type="project" value="UniProtKB-SubCell"/>
</dbReference>
<dbReference type="InterPro" id="IPR011701">
    <property type="entry name" value="MFS"/>
</dbReference>
<organism evidence="7 8">
    <name type="scientific">Candidatus Curtissbacteria bacterium RIFOXYA1_FULL_41_14</name>
    <dbReference type="NCBI Taxonomy" id="1797737"/>
    <lineage>
        <taxon>Bacteria</taxon>
        <taxon>Candidatus Curtissiibacteriota</taxon>
    </lineage>
</organism>
<comment type="caution">
    <text evidence="7">The sequence shown here is derived from an EMBL/GenBank/DDBJ whole genome shotgun (WGS) entry which is preliminary data.</text>
</comment>
<dbReference type="SUPFAM" id="SSF103473">
    <property type="entry name" value="MFS general substrate transporter"/>
    <property type="match status" value="1"/>
</dbReference>
<evidence type="ECO:0000256" key="3">
    <source>
        <dbReference type="ARBA" id="ARBA00022989"/>
    </source>
</evidence>
<evidence type="ECO:0000256" key="4">
    <source>
        <dbReference type="ARBA" id="ARBA00023136"/>
    </source>
</evidence>
<name>A0A1F5HBU1_9BACT</name>
<feature type="transmembrane region" description="Helical" evidence="5">
    <location>
        <begin position="279"/>
        <end position="312"/>
    </location>
</feature>
<feature type="transmembrane region" description="Helical" evidence="5">
    <location>
        <begin position="81"/>
        <end position="105"/>
    </location>
</feature>
<keyword evidence="2 5" id="KW-0812">Transmembrane</keyword>
<dbReference type="PANTHER" id="PTHR23518:SF2">
    <property type="entry name" value="MAJOR FACILITATOR SUPERFAMILY TRANSPORTER"/>
    <property type="match status" value="1"/>
</dbReference>
<sequence length="395" mass="42589">MLAKKYFRGLSKNTFLLAFASLFADISTEMLYPVLPIFLTQNLKVGGSIVGIVEGIAEAAQNIIQGASGYLSDKIQKRKPIALFGYILAAISKPLIGLATIWQAVLAFRSIDRIGTGTRSAPRDALIAASADERSRGKAFGLEGIGDHLGAFLGPLIAVLILFSFHVDIRHIFYLAIIPGLLAVLMILFVKEGKVKVKSKAKLDVNFRQFPKDYWKYLSVIMLFGIGNSSNAFLILQTKSLGVSLEATILIYAVYNLIAALISYPSGFLSDKFGRKNILLAAFLIFFTTYVGFAITGNILVVAGLFALYGLYQGTFRSVGKAFATDFVPQALRASGVGWYNTTVGLTGLIASVVAGQLWDKVGHSAVFIYGAIFAGVGSVALLILTRSRNLTLTS</sequence>
<dbReference type="InterPro" id="IPR020846">
    <property type="entry name" value="MFS_dom"/>
</dbReference>
<dbReference type="GO" id="GO:0022857">
    <property type="term" value="F:transmembrane transporter activity"/>
    <property type="evidence" value="ECO:0007669"/>
    <property type="project" value="InterPro"/>
</dbReference>
<dbReference type="PROSITE" id="PS50850">
    <property type="entry name" value="MFS"/>
    <property type="match status" value="1"/>
</dbReference>
<protein>
    <submittedName>
        <fullName evidence="7">MFS transporter</fullName>
    </submittedName>
</protein>
<feature type="transmembrane region" description="Helical" evidence="5">
    <location>
        <begin position="249"/>
        <end position="267"/>
    </location>
</feature>
<proteinExistence type="predicted"/>
<dbReference type="STRING" id="1797737.A2196_02090"/>
<dbReference type="PROSITE" id="PS00216">
    <property type="entry name" value="SUGAR_TRANSPORT_1"/>
    <property type="match status" value="1"/>
</dbReference>
<reference evidence="7 8" key="1">
    <citation type="journal article" date="2016" name="Nat. Commun.">
        <title>Thousands of microbial genomes shed light on interconnected biogeochemical processes in an aquifer system.</title>
        <authorList>
            <person name="Anantharaman K."/>
            <person name="Brown C.T."/>
            <person name="Hug L.A."/>
            <person name="Sharon I."/>
            <person name="Castelle C.J."/>
            <person name="Probst A.J."/>
            <person name="Thomas B.C."/>
            <person name="Singh A."/>
            <person name="Wilkins M.J."/>
            <person name="Karaoz U."/>
            <person name="Brodie E.L."/>
            <person name="Williams K.H."/>
            <person name="Hubbard S.S."/>
            <person name="Banfield J.F."/>
        </authorList>
    </citation>
    <scope>NUCLEOTIDE SEQUENCE [LARGE SCALE GENOMIC DNA]</scope>
</reference>
<dbReference type="CDD" id="cd17370">
    <property type="entry name" value="MFS_MJ1317_like"/>
    <property type="match status" value="1"/>
</dbReference>
<evidence type="ECO:0000313" key="7">
    <source>
        <dbReference type="EMBL" id="OGE01654.1"/>
    </source>
</evidence>
<keyword evidence="3 5" id="KW-1133">Transmembrane helix</keyword>
<evidence type="ECO:0000313" key="8">
    <source>
        <dbReference type="Proteomes" id="UP000176751"/>
    </source>
</evidence>
<dbReference type="PANTHER" id="PTHR23518">
    <property type="entry name" value="C-METHYLTRANSFERASE"/>
    <property type="match status" value="1"/>
</dbReference>
<dbReference type="AlphaFoldDB" id="A0A1F5HBU1"/>
<evidence type="ECO:0000256" key="2">
    <source>
        <dbReference type="ARBA" id="ARBA00022692"/>
    </source>
</evidence>
<dbReference type="InterPro" id="IPR005829">
    <property type="entry name" value="Sugar_transporter_CS"/>
</dbReference>
<accession>A0A1F5HBU1</accession>
<dbReference type="InterPro" id="IPR036259">
    <property type="entry name" value="MFS_trans_sf"/>
</dbReference>
<comment type="subcellular location">
    <subcellularLocation>
        <location evidence="1">Membrane</location>
        <topology evidence="1">Multi-pass membrane protein</topology>
    </subcellularLocation>
</comment>
<dbReference type="Gene3D" id="1.20.1250.20">
    <property type="entry name" value="MFS general substrate transporter like domains"/>
    <property type="match status" value="2"/>
</dbReference>
<feature type="transmembrane region" description="Helical" evidence="5">
    <location>
        <begin position="144"/>
        <end position="165"/>
    </location>
</feature>
<evidence type="ECO:0000256" key="5">
    <source>
        <dbReference type="SAM" id="Phobius"/>
    </source>
</evidence>
<dbReference type="EMBL" id="MFCA01000025">
    <property type="protein sequence ID" value="OGE01654.1"/>
    <property type="molecule type" value="Genomic_DNA"/>
</dbReference>
<feature type="transmembrane region" description="Helical" evidence="5">
    <location>
        <begin position="217"/>
        <end position="237"/>
    </location>
</feature>
<feature type="domain" description="Major facilitator superfamily (MFS) profile" evidence="6">
    <location>
        <begin position="13"/>
        <end position="390"/>
    </location>
</feature>
<evidence type="ECO:0000259" key="6">
    <source>
        <dbReference type="PROSITE" id="PS50850"/>
    </source>
</evidence>
<evidence type="ECO:0000256" key="1">
    <source>
        <dbReference type="ARBA" id="ARBA00004141"/>
    </source>
</evidence>
<dbReference type="Pfam" id="PF07690">
    <property type="entry name" value="MFS_1"/>
    <property type="match status" value="1"/>
</dbReference>
<gene>
    <name evidence="7" type="ORF">A2196_02090</name>
</gene>
<keyword evidence="4 5" id="KW-0472">Membrane</keyword>
<feature type="transmembrane region" description="Helical" evidence="5">
    <location>
        <begin position="171"/>
        <end position="190"/>
    </location>
</feature>
<feature type="transmembrane region" description="Helical" evidence="5">
    <location>
        <begin position="367"/>
        <end position="385"/>
    </location>
</feature>
<dbReference type="Proteomes" id="UP000176751">
    <property type="component" value="Unassembled WGS sequence"/>
</dbReference>